<dbReference type="Gene3D" id="3.30.70.100">
    <property type="match status" value="1"/>
</dbReference>
<name>A0A6J7FAP4_9ZZZZ</name>
<dbReference type="EMBL" id="CAFBLP010000090">
    <property type="protein sequence ID" value="CAB4888563.1"/>
    <property type="molecule type" value="Genomic_DNA"/>
</dbReference>
<protein>
    <submittedName>
        <fullName evidence="2">Unannotated protein</fullName>
    </submittedName>
</protein>
<dbReference type="PANTHER" id="PTHR40260:SF2">
    <property type="entry name" value="BLR8190 PROTEIN"/>
    <property type="match status" value="1"/>
</dbReference>
<feature type="domain" description="EthD" evidence="1">
    <location>
        <begin position="46"/>
        <end position="82"/>
    </location>
</feature>
<dbReference type="GO" id="GO:0016491">
    <property type="term" value="F:oxidoreductase activity"/>
    <property type="evidence" value="ECO:0007669"/>
    <property type="project" value="InterPro"/>
</dbReference>
<dbReference type="InterPro" id="IPR009799">
    <property type="entry name" value="EthD_dom"/>
</dbReference>
<dbReference type="NCBIfam" id="TIGR02118">
    <property type="entry name" value="EthD family reductase"/>
    <property type="match status" value="1"/>
</dbReference>
<dbReference type="PANTHER" id="PTHR40260">
    <property type="entry name" value="BLR8190 PROTEIN"/>
    <property type="match status" value="1"/>
</dbReference>
<organism evidence="2">
    <name type="scientific">freshwater metagenome</name>
    <dbReference type="NCBI Taxonomy" id="449393"/>
    <lineage>
        <taxon>unclassified sequences</taxon>
        <taxon>metagenomes</taxon>
        <taxon>ecological metagenomes</taxon>
    </lineage>
</organism>
<dbReference type="InterPro" id="IPR011008">
    <property type="entry name" value="Dimeric_a/b-barrel"/>
</dbReference>
<sequence length="93" mass="10062">MIRVSVLYPGGDDVTFDHDYYKNTHVPLACAAWNVGSEIDKGVNGPYVAAVHFFFESMDQFQAAMGSPETGAVMADVANYTNAAPVMQISEIV</sequence>
<dbReference type="AlphaFoldDB" id="A0A6J7FAP4"/>
<evidence type="ECO:0000313" key="2">
    <source>
        <dbReference type="EMBL" id="CAB4888563.1"/>
    </source>
</evidence>
<evidence type="ECO:0000259" key="1">
    <source>
        <dbReference type="Pfam" id="PF07110"/>
    </source>
</evidence>
<reference evidence="2" key="1">
    <citation type="submission" date="2020-05" db="EMBL/GenBank/DDBJ databases">
        <authorList>
            <person name="Chiriac C."/>
            <person name="Salcher M."/>
            <person name="Ghai R."/>
            <person name="Kavagutti S V."/>
        </authorList>
    </citation>
    <scope>NUCLEOTIDE SEQUENCE</scope>
</reference>
<gene>
    <name evidence="2" type="ORF">UFOPK3376_02606</name>
</gene>
<proteinExistence type="predicted"/>
<dbReference type="Pfam" id="PF07110">
    <property type="entry name" value="EthD"/>
    <property type="match status" value="1"/>
</dbReference>
<accession>A0A6J7FAP4</accession>
<dbReference type="SUPFAM" id="SSF54909">
    <property type="entry name" value="Dimeric alpha+beta barrel"/>
    <property type="match status" value="1"/>
</dbReference>